<dbReference type="InterPro" id="IPR011055">
    <property type="entry name" value="Dup_hybrid_motif"/>
</dbReference>
<dbReference type="Pfam" id="PF01551">
    <property type="entry name" value="Peptidase_M23"/>
    <property type="match status" value="1"/>
</dbReference>
<feature type="domain" description="M23ase beta-sheet core" evidence="1">
    <location>
        <begin position="1"/>
        <end position="55"/>
    </location>
</feature>
<dbReference type="PANTHER" id="PTHR21666">
    <property type="entry name" value="PEPTIDASE-RELATED"/>
    <property type="match status" value="1"/>
</dbReference>
<keyword evidence="3" id="KW-1185">Reference proteome</keyword>
<dbReference type="PANTHER" id="PTHR21666:SF270">
    <property type="entry name" value="MUREIN HYDROLASE ACTIVATOR ENVC"/>
    <property type="match status" value="1"/>
</dbReference>
<dbReference type="InterPro" id="IPR050570">
    <property type="entry name" value="Cell_wall_metabolism_enzyme"/>
</dbReference>
<dbReference type="CDD" id="cd12797">
    <property type="entry name" value="M23_peptidase"/>
    <property type="match status" value="1"/>
</dbReference>
<name>A0A931DCG9_9MICC</name>
<organism evidence="2 3">
    <name type="scientific">Zhihengliuella flava</name>
    <dbReference type="NCBI Taxonomy" id="1285193"/>
    <lineage>
        <taxon>Bacteria</taxon>
        <taxon>Bacillati</taxon>
        <taxon>Actinomycetota</taxon>
        <taxon>Actinomycetes</taxon>
        <taxon>Micrococcales</taxon>
        <taxon>Micrococcaceae</taxon>
        <taxon>Zhihengliuella</taxon>
    </lineage>
</organism>
<evidence type="ECO:0000259" key="1">
    <source>
        <dbReference type="Pfam" id="PF01551"/>
    </source>
</evidence>
<dbReference type="GO" id="GO:0004222">
    <property type="term" value="F:metalloendopeptidase activity"/>
    <property type="evidence" value="ECO:0007669"/>
    <property type="project" value="TreeGrafter"/>
</dbReference>
<proteinExistence type="predicted"/>
<comment type="caution">
    <text evidence="2">The sequence shown here is derived from an EMBL/GenBank/DDBJ whole genome shotgun (WGS) entry which is preliminary data.</text>
</comment>
<dbReference type="SUPFAM" id="SSF51261">
    <property type="entry name" value="Duplicated hybrid motif"/>
    <property type="match status" value="1"/>
</dbReference>
<evidence type="ECO:0000313" key="3">
    <source>
        <dbReference type="Proteomes" id="UP000625033"/>
    </source>
</evidence>
<dbReference type="AlphaFoldDB" id="A0A931DCG9"/>
<dbReference type="RefSeq" id="WP_196837006.1">
    <property type="nucleotide sequence ID" value="NZ_JADOTZ010000001.1"/>
</dbReference>
<evidence type="ECO:0000313" key="2">
    <source>
        <dbReference type="EMBL" id="MBG6085887.1"/>
    </source>
</evidence>
<dbReference type="Gene3D" id="2.70.70.10">
    <property type="entry name" value="Glucose Permease (Domain IIA)"/>
    <property type="match status" value="1"/>
</dbReference>
<dbReference type="InterPro" id="IPR016047">
    <property type="entry name" value="M23ase_b-sheet_dom"/>
</dbReference>
<protein>
    <recommendedName>
        <fullName evidence="1">M23ase beta-sheet core domain-containing protein</fullName>
    </recommendedName>
</protein>
<reference evidence="2" key="1">
    <citation type="submission" date="2020-11" db="EMBL/GenBank/DDBJ databases">
        <title>Sequencing the genomes of 1000 actinobacteria strains.</title>
        <authorList>
            <person name="Klenk H.-P."/>
        </authorList>
    </citation>
    <scope>NUCLEOTIDE SEQUENCE</scope>
    <source>
        <strain evidence="2">DSM 26152</strain>
    </source>
</reference>
<sequence length="140" mass="14853">HANGLSSYYGHLSGYMAQPGDKVTAGQGVARSGNTGRSTGPHLHAELWNKGKPFDFMSMLYDQGGVLRPGLSTIVNASGKPEAILNNKQWADMHRIAESVRSGRSGAPTFHQTVVGEDPFAAAHMARSAISFDLENAGLS</sequence>
<feature type="non-terminal residue" evidence="2">
    <location>
        <position position="1"/>
    </location>
</feature>
<dbReference type="EMBL" id="JADOTZ010000001">
    <property type="protein sequence ID" value="MBG6085887.1"/>
    <property type="molecule type" value="Genomic_DNA"/>
</dbReference>
<accession>A0A931DCG9</accession>
<gene>
    <name evidence="2" type="ORF">IW252_002654</name>
</gene>
<dbReference type="Proteomes" id="UP000625033">
    <property type="component" value="Unassembled WGS sequence"/>
</dbReference>